<name>A0A7W9BFT8_9SPHN</name>
<dbReference type="Gene3D" id="3.60.21.70">
    <property type="entry name" value="PhoD-like phosphatase"/>
    <property type="match status" value="1"/>
</dbReference>
<feature type="domain" description="PhoD-like phosphatase metallophosphatase" evidence="1">
    <location>
        <begin position="141"/>
        <end position="509"/>
    </location>
</feature>
<dbReference type="EMBL" id="JACIJK010000011">
    <property type="protein sequence ID" value="MBB5716469.1"/>
    <property type="molecule type" value="Genomic_DNA"/>
</dbReference>
<dbReference type="EC" id="3.1.3.1" evidence="3"/>
<proteinExistence type="predicted"/>
<dbReference type="InterPro" id="IPR006311">
    <property type="entry name" value="TAT_signal"/>
</dbReference>
<evidence type="ECO:0000259" key="1">
    <source>
        <dbReference type="Pfam" id="PF09423"/>
    </source>
</evidence>
<reference evidence="3 4" key="1">
    <citation type="submission" date="2020-08" db="EMBL/GenBank/DDBJ databases">
        <title>Genomic Encyclopedia of Type Strains, Phase IV (KMG-IV): sequencing the most valuable type-strain genomes for metagenomic binning, comparative biology and taxonomic classification.</title>
        <authorList>
            <person name="Goeker M."/>
        </authorList>
    </citation>
    <scope>NUCLEOTIDE SEQUENCE [LARGE SCALE GENOMIC DNA]</scope>
    <source>
        <strain evidence="3 4">DSM 100044</strain>
    </source>
</reference>
<dbReference type="AlphaFoldDB" id="A0A7W9BFT8"/>
<dbReference type="InterPro" id="IPR052900">
    <property type="entry name" value="Phospholipid_Metab_Enz"/>
</dbReference>
<dbReference type="GO" id="GO:0004035">
    <property type="term" value="F:alkaline phosphatase activity"/>
    <property type="evidence" value="ECO:0007669"/>
    <property type="project" value="UniProtKB-EC"/>
</dbReference>
<dbReference type="Proteomes" id="UP000546200">
    <property type="component" value="Unassembled WGS sequence"/>
</dbReference>
<dbReference type="RefSeq" id="WP_184059789.1">
    <property type="nucleotide sequence ID" value="NZ_JACIJK010000011.1"/>
</dbReference>
<comment type="caution">
    <text evidence="3">The sequence shown here is derived from an EMBL/GenBank/DDBJ whole genome shotgun (WGS) entry which is preliminary data.</text>
</comment>
<evidence type="ECO:0000313" key="3">
    <source>
        <dbReference type="EMBL" id="MBB5716469.1"/>
    </source>
</evidence>
<feature type="domain" description="Phospholipase D N-terminal" evidence="2">
    <location>
        <begin position="40"/>
        <end position="130"/>
    </location>
</feature>
<dbReference type="InterPro" id="IPR018946">
    <property type="entry name" value="PhoD-like_MPP"/>
</dbReference>
<sequence length="539" mass="58740">MLTIDRRSLVTGAALGLGALALAPGHALSADLLGATGFTHAVASGEPGPDSMLLWTRFVPSAATGAVRLDAELALDRDFTRVIAGGSVRTGPYRDWTAKLTVDGLQPGTTYWYRFVAPDGSRSPVGRTKTLPVGPVSRFGLAVFSCSNLPAGWFNAYAHAAVQTDLDLWMHVGDYFYEYGADYGQLMAGRALEPAGEILALADYRMRYACYRADPDLQRLHQAAPMVAFWDDHESANDSWEGGAQNHQPAAEGDWSVRRAAAIQAYREWMPVSDEPWKAYTIGTLATLYRTESRLLARTRQADIDATFRAADPDAALRAFRDGAWQDPSATMLGSAQESWLAHSFAANAKSTSWQLLGMGTILGRTVMPSDALDWLRPDLSANKVKSFRNDIRAAKQGVPMWMDRWDGYPAARSRLLRAAQKADADLVMLSGDSHNAWAYELSEGGNRAGVEFAGHSVTSGGMEGSCAADPKVVARGFVGANPELKWADTSQRGYMMMDVRPASVTGEWRFLRTIAMRDDKLSGNHRMTVQAKRKAFAA</sequence>
<dbReference type="CDD" id="cd07389">
    <property type="entry name" value="MPP_PhoD"/>
    <property type="match status" value="1"/>
</dbReference>
<dbReference type="SUPFAM" id="SSF56300">
    <property type="entry name" value="Metallo-dependent phosphatases"/>
    <property type="match status" value="1"/>
</dbReference>
<dbReference type="Pfam" id="PF16655">
    <property type="entry name" value="PhoD_N"/>
    <property type="match status" value="1"/>
</dbReference>
<keyword evidence="4" id="KW-1185">Reference proteome</keyword>
<evidence type="ECO:0000313" key="4">
    <source>
        <dbReference type="Proteomes" id="UP000546200"/>
    </source>
</evidence>
<dbReference type="PROSITE" id="PS51318">
    <property type="entry name" value="TAT"/>
    <property type="match status" value="1"/>
</dbReference>
<dbReference type="InterPro" id="IPR029052">
    <property type="entry name" value="Metallo-depent_PP-like"/>
</dbReference>
<dbReference type="PANTHER" id="PTHR43606:SF2">
    <property type="entry name" value="ALKALINE PHOSPHATASE FAMILY PROTEIN (AFU_ORTHOLOGUE AFUA_5G03860)"/>
    <property type="match status" value="1"/>
</dbReference>
<organism evidence="3 4">
    <name type="scientific">Sphingomonas aerophila</name>
    <dbReference type="NCBI Taxonomy" id="1344948"/>
    <lineage>
        <taxon>Bacteria</taxon>
        <taxon>Pseudomonadati</taxon>
        <taxon>Pseudomonadota</taxon>
        <taxon>Alphaproteobacteria</taxon>
        <taxon>Sphingomonadales</taxon>
        <taxon>Sphingomonadaceae</taxon>
        <taxon>Sphingomonas</taxon>
    </lineage>
</organism>
<protein>
    <submittedName>
        <fullName evidence="3">Alkaline phosphatase D</fullName>
        <ecNumber evidence="3">3.1.3.1</ecNumber>
    </submittedName>
</protein>
<gene>
    <name evidence="3" type="ORF">FHS94_003335</name>
</gene>
<dbReference type="InterPro" id="IPR032093">
    <property type="entry name" value="PhoD_N"/>
</dbReference>
<dbReference type="PANTHER" id="PTHR43606">
    <property type="entry name" value="PHOSPHATASE, PUTATIVE (AFU_ORTHOLOGUE AFUA_6G08710)-RELATED"/>
    <property type="match status" value="1"/>
</dbReference>
<dbReference type="InterPro" id="IPR038607">
    <property type="entry name" value="PhoD-like_sf"/>
</dbReference>
<dbReference type="Pfam" id="PF09423">
    <property type="entry name" value="PhoD"/>
    <property type="match status" value="1"/>
</dbReference>
<accession>A0A7W9BFT8</accession>
<keyword evidence="3" id="KW-0378">Hydrolase</keyword>
<dbReference type="Gene3D" id="2.60.40.380">
    <property type="entry name" value="Purple acid phosphatase-like, N-terminal"/>
    <property type="match status" value="1"/>
</dbReference>
<evidence type="ECO:0000259" key="2">
    <source>
        <dbReference type="Pfam" id="PF16655"/>
    </source>
</evidence>